<dbReference type="InterPro" id="IPR017871">
    <property type="entry name" value="ABC_transporter-like_CS"/>
</dbReference>
<keyword evidence="7" id="KW-1185">Reference proteome</keyword>
<dbReference type="Gene3D" id="3.40.50.300">
    <property type="entry name" value="P-loop containing nucleotide triphosphate hydrolases"/>
    <property type="match status" value="1"/>
</dbReference>
<dbReference type="PANTHER" id="PTHR42788:SF13">
    <property type="entry name" value="ALIPHATIC SULFONATES IMPORT ATP-BINDING PROTEIN SSUB"/>
    <property type="match status" value="1"/>
</dbReference>
<dbReference type="GO" id="GO:0005524">
    <property type="term" value="F:ATP binding"/>
    <property type="evidence" value="ECO:0007669"/>
    <property type="project" value="UniProtKB-KW"/>
</dbReference>
<dbReference type="CDD" id="cd03293">
    <property type="entry name" value="ABC_NrtD_SsuB_transporters"/>
    <property type="match status" value="1"/>
</dbReference>
<dbReference type="PROSITE" id="PS00211">
    <property type="entry name" value="ABC_TRANSPORTER_1"/>
    <property type="match status" value="1"/>
</dbReference>
<keyword evidence="4 6" id="KW-0067">ATP-binding</keyword>
<evidence type="ECO:0000256" key="4">
    <source>
        <dbReference type="ARBA" id="ARBA00022840"/>
    </source>
</evidence>
<keyword evidence="2" id="KW-0813">Transport</keyword>
<protein>
    <submittedName>
        <fullName evidence="6">ABC transporter ATP-binding protein</fullName>
    </submittedName>
</protein>
<dbReference type="InterPro" id="IPR003593">
    <property type="entry name" value="AAA+_ATPase"/>
</dbReference>
<dbReference type="InterPro" id="IPR027417">
    <property type="entry name" value="P-loop_NTPase"/>
</dbReference>
<dbReference type="AlphaFoldDB" id="A0A250B5Z0"/>
<dbReference type="PANTHER" id="PTHR42788">
    <property type="entry name" value="TAURINE IMPORT ATP-BINDING PROTEIN-RELATED"/>
    <property type="match status" value="1"/>
</dbReference>
<dbReference type="EMBL" id="CP014136">
    <property type="protein sequence ID" value="ATA21653.1"/>
    <property type="molecule type" value="Genomic_DNA"/>
</dbReference>
<dbReference type="GO" id="GO:0016887">
    <property type="term" value="F:ATP hydrolysis activity"/>
    <property type="evidence" value="ECO:0007669"/>
    <property type="project" value="InterPro"/>
</dbReference>
<dbReference type="OrthoDB" id="9802264at2"/>
<dbReference type="PROSITE" id="PS50893">
    <property type="entry name" value="ABC_TRANSPORTER_2"/>
    <property type="match status" value="1"/>
</dbReference>
<comment type="similarity">
    <text evidence="1">Belongs to the ABC transporter superfamily.</text>
</comment>
<accession>A0A250B5Z0</accession>
<gene>
    <name evidence="6" type="ORF">AWC35_21200</name>
</gene>
<evidence type="ECO:0000259" key="5">
    <source>
        <dbReference type="PROSITE" id="PS50893"/>
    </source>
</evidence>
<keyword evidence="3" id="KW-0547">Nucleotide-binding</keyword>
<dbReference type="KEGG" id="gqu:AWC35_21200"/>
<sequence length="252" mass="27403">MSLQFSHISKFFTVNGQALPALQEINLALAPGELVAIIGASGCGKSTLLRLAAGLEQAEHGQITVNGRPLHGIPPRVSLVFQEARLFPWLTVADNIALGMEQQHLPPQETARQVAHYLAMMGLEGFAQAWPHQLSGGMAQRVAIARGLAAQPTILLLDEPFGALDALTRQQLQDSLAAIRRQTNLSILLVTHDVEEALFLADRIVVMSPRPGRIRHVLPVELSWPRARTGQALQQQRQLLCELLEQPGASVA</sequence>
<evidence type="ECO:0000313" key="7">
    <source>
        <dbReference type="Proteomes" id="UP000217182"/>
    </source>
</evidence>
<dbReference type="InterPro" id="IPR003439">
    <property type="entry name" value="ABC_transporter-like_ATP-bd"/>
</dbReference>
<reference evidence="6 7" key="1">
    <citation type="submission" date="2016-01" db="EMBL/GenBank/DDBJ databases">
        <authorList>
            <person name="Oliw E.H."/>
        </authorList>
    </citation>
    <scope>NUCLEOTIDE SEQUENCE [LARGE SCALE GENOMIC DNA]</scope>
    <source>
        <strain evidence="6 7">FRB97</strain>
    </source>
</reference>
<dbReference type="Proteomes" id="UP000217182">
    <property type="component" value="Chromosome"/>
</dbReference>
<dbReference type="SUPFAM" id="SSF52540">
    <property type="entry name" value="P-loop containing nucleoside triphosphate hydrolases"/>
    <property type="match status" value="1"/>
</dbReference>
<dbReference type="RefSeq" id="WP_095848235.1">
    <property type="nucleotide sequence ID" value="NZ_CP014136.1"/>
</dbReference>
<organism evidence="6 7">
    <name type="scientific">Gibbsiella quercinecans</name>
    <dbReference type="NCBI Taxonomy" id="929813"/>
    <lineage>
        <taxon>Bacteria</taxon>
        <taxon>Pseudomonadati</taxon>
        <taxon>Pseudomonadota</taxon>
        <taxon>Gammaproteobacteria</taxon>
        <taxon>Enterobacterales</taxon>
        <taxon>Yersiniaceae</taxon>
        <taxon>Gibbsiella</taxon>
    </lineage>
</organism>
<evidence type="ECO:0000313" key="6">
    <source>
        <dbReference type="EMBL" id="ATA21653.1"/>
    </source>
</evidence>
<name>A0A250B5Z0_9GAMM</name>
<evidence type="ECO:0000256" key="3">
    <source>
        <dbReference type="ARBA" id="ARBA00022741"/>
    </source>
</evidence>
<evidence type="ECO:0000256" key="1">
    <source>
        <dbReference type="ARBA" id="ARBA00005417"/>
    </source>
</evidence>
<feature type="domain" description="ABC transporter" evidence="5">
    <location>
        <begin position="3"/>
        <end position="234"/>
    </location>
</feature>
<dbReference type="SMART" id="SM00382">
    <property type="entry name" value="AAA"/>
    <property type="match status" value="1"/>
</dbReference>
<dbReference type="InterPro" id="IPR050166">
    <property type="entry name" value="ABC_transporter_ATP-bind"/>
</dbReference>
<dbReference type="Pfam" id="PF00005">
    <property type="entry name" value="ABC_tran"/>
    <property type="match status" value="1"/>
</dbReference>
<evidence type="ECO:0000256" key="2">
    <source>
        <dbReference type="ARBA" id="ARBA00022448"/>
    </source>
</evidence>
<proteinExistence type="inferred from homology"/>